<feature type="domain" description="Transketolase-like pyrimidine-binding" evidence="8">
    <location>
        <begin position="592"/>
        <end position="788"/>
    </location>
</feature>
<keyword evidence="4 6" id="KW-0324">Glycolysis</keyword>
<comment type="catalytic activity">
    <reaction evidence="5 6">
        <text>N(6)-[(R)-lipoyl]-L-lysyl-[protein] + 2-oxoglutarate + H(+) = N(6)-[(R)-S(8)-succinyldihydrolipoyl]-L-lysyl-[protein] + CO2</text>
        <dbReference type="Rhea" id="RHEA:12188"/>
        <dbReference type="Rhea" id="RHEA-COMP:10474"/>
        <dbReference type="Rhea" id="RHEA-COMP:20092"/>
        <dbReference type="ChEBI" id="CHEBI:15378"/>
        <dbReference type="ChEBI" id="CHEBI:16526"/>
        <dbReference type="ChEBI" id="CHEBI:16810"/>
        <dbReference type="ChEBI" id="CHEBI:83099"/>
        <dbReference type="ChEBI" id="CHEBI:83120"/>
        <dbReference type="EC" id="1.2.4.2"/>
    </reaction>
</comment>
<dbReference type="PANTHER" id="PTHR23152:SF4">
    <property type="entry name" value="2-OXOADIPATE DEHYDROGENASE COMPLEX COMPONENT E1"/>
    <property type="match status" value="1"/>
</dbReference>
<evidence type="ECO:0000256" key="1">
    <source>
        <dbReference type="ARBA" id="ARBA00001964"/>
    </source>
</evidence>
<comment type="similarity">
    <text evidence="6">Belongs to the alpha-ketoglutarate dehydrogenase family.</text>
</comment>
<dbReference type="NCBIfam" id="NF006914">
    <property type="entry name" value="PRK09404.1"/>
    <property type="match status" value="1"/>
</dbReference>
<keyword evidence="3 6" id="KW-0786">Thiamine pyrophosphate</keyword>
<dbReference type="EC" id="1.2.4.2" evidence="6"/>
<dbReference type="Proteomes" id="UP000076490">
    <property type="component" value="Unassembled WGS sequence"/>
</dbReference>
<evidence type="ECO:0000313" key="9">
    <source>
        <dbReference type="EMBL" id="KZE40213.1"/>
    </source>
</evidence>
<dbReference type="GO" id="GO:0006096">
    <property type="term" value="P:glycolytic process"/>
    <property type="evidence" value="ECO:0007669"/>
    <property type="project" value="UniProtKB-UniRule"/>
</dbReference>
<dbReference type="GO" id="GO:0006099">
    <property type="term" value="P:tricarboxylic acid cycle"/>
    <property type="evidence" value="ECO:0007669"/>
    <property type="project" value="TreeGrafter"/>
</dbReference>
<dbReference type="GO" id="GO:0004591">
    <property type="term" value="F:oxoglutarate dehydrogenase (succinyl-transferring) activity"/>
    <property type="evidence" value="ECO:0007669"/>
    <property type="project" value="UniProtKB-UniRule"/>
</dbReference>
<dbReference type="Gene3D" id="3.40.50.970">
    <property type="match status" value="1"/>
</dbReference>
<comment type="cofactor">
    <cofactor evidence="1 6">
        <name>thiamine diphosphate</name>
        <dbReference type="ChEBI" id="CHEBI:58937"/>
    </cofactor>
</comment>
<dbReference type="PIRSF" id="PIRSF000157">
    <property type="entry name" value="Oxoglu_dh_E1"/>
    <property type="match status" value="1"/>
</dbReference>
<feature type="region of interest" description="Disordered" evidence="7">
    <location>
        <begin position="911"/>
        <end position="938"/>
    </location>
</feature>
<dbReference type="NCBIfam" id="NF008907">
    <property type="entry name" value="PRK12270.1"/>
    <property type="match status" value="1"/>
</dbReference>
<dbReference type="RefSeq" id="WP_063178584.1">
    <property type="nucleotide sequence ID" value="NZ_LQNT01000001.1"/>
</dbReference>
<feature type="compositionally biased region" description="Basic and acidic residues" evidence="7">
    <location>
        <begin position="918"/>
        <end position="931"/>
    </location>
</feature>
<evidence type="ECO:0000256" key="5">
    <source>
        <dbReference type="ARBA" id="ARBA00051911"/>
    </source>
</evidence>
<dbReference type="GO" id="GO:0045252">
    <property type="term" value="C:oxoglutarate dehydrogenase complex"/>
    <property type="evidence" value="ECO:0007669"/>
    <property type="project" value="TreeGrafter"/>
</dbReference>
<organism evidence="9 10">
    <name type="scientific">Bhargavaea cecembensis</name>
    <dbReference type="NCBI Taxonomy" id="394098"/>
    <lineage>
        <taxon>Bacteria</taxon>
        <taxon>Bacillati</taxon>
        <taxon>Bacillota</taxon>
        <taxon>Bacilli</taxon>
        <taxon>Bacillales</taxon>
        <taxon>Caryophanaceae</taxon>
        <taxon>Bhargavaea</taxon>
    </lineage>
</organism>
<evidence type="ECO:0000256" key="4">
    <source>
        <dbReference type="ARBA" id="ARBA00023152"/>
    </source>
</evidence>
<dbReference type="SUPFAM" id="SSF52518">
    <property type="entry name" value="Thiamin diphosphate-binding fold (THDP-binding)"/>
    <property type="match status" value="2"/>
</dbReference>
<name>A0A161SPJ4_9BACL</name>
<dbReference type="FunFam" id="3.40.50.970:FF:000036">
    <property type="entry name" value="2-oxoglutarate dehydrogenase E1 component"/>
    <property type="match status" value="1"/>
</dbReference>
<gene>
    <name evidence="6" type="primary">odhA</name>
    <name evidence="9" type="ORF">AV656_02790</name>
</gene>
<dbReference type="OrthoDB" id="9759785at2"/>
<dbReference type="AlphaFoldDB" id="A0A161SPJ4"/>
<dbReference type="InterPro" id="IPR042179">
    <property type="entry name" value="KGD_C_sf"/>
</dbReference>
<dbReference type="SMART" id="SM00861">
    <property type="entry name" value="Transket_pyr"/>
    <property type="match status" value="1"/>
</dbReference>
<dbReference type="InterPro" id="IPR029061">
    <property type="entry name" value="THDP-binding"/>
</dbReference>
<dbReference type="InterPro" id="IPR031717">
    <property type="entry name" value="ODO-1/KGD_C"/>
</dbReference>
<dbReference type="CDD" id="cd02016">
    <property type="entry name" value="TPP_E1_OGDC_like"/>
    <property type="match status" value="1"/>
</dbReference>
<dbReference type="NCBIfam" id="TIGR00239">
    <property type="entry name" value="2oxo_dh_E1"/>
    <property type="match status" value="1"/>
</dbReference>
<accession>A0A161SPJ4</accession>
<evidence type="ECO:0000256" key="2">
    <source>
        <dbReference type="ARBA" id="ARBA00023002"/>
    </source>
</evidence>
<dbReference type="HAMAP" id="MF_01169">
    <property type="entry name" value="SucA_OdhA"/>
    <property type="match status" value="1"/>
</dbReference>
<dbReference type="GO" id="GO:0030976">
    <property type="term" value="F:thiamine pyrophosphate binding"/>
    <property type="evidence" value="ECO:0007669"/>
    <property type="project" value="UniProtKB-UniRule"/>
</dbReference>
<dbReference type="InterPro" id="IPR005475">
    <property type="entry name" value="Transketolase-like_Pyr-bd"/>
</dbReference>
<dbReference type="InterPro" id="IPR011603">
    <property type="entry name" value="2oxoglutarate_DH_E1"/>
</dbReference>
<comment type="caution">
    <text evidence="9">The sequence shown here is derived from an EMBL/GenBank/DDBJ whole genome shotgun (WGS) entry which is preliminary data.</text>
</comment>
<dbReference type="InterPro" id="IPR001017">
    <property type="entry name" value="DH_E1"/>
</dbReference>
<protein>
    <recommendedName>
        <fullName evidence="6">2-oxoglutarate dehydrogenase E1 component</fullName>
        <ecNumber evidence="6">1.2.4.2</ecNumber>
    </recommendedName>
    <alternativeName>
        <fullName evidence="6">Alpha-ketoglutarate dehydrogenase</fullName>
    </alternativeName>
</protein>
<evidence type="ECO:0000256" key="6">
    <source>
        <dbReference type="HAMAP-Rule" id="MF_01169"/>
    </source>
</evidence>
<evidence type="ECO:0000313" key="10">
    <source>
        <dbReference type="Proteomes" id="UP000076490"/>
    </source>
</evidence>
<evidence type="ECO:0000256" key="3">
    <source>
        <dbReference type="ARBA" id="ARBA00023052"/>
    </source>
</evidence>
<comment type="function">
    <text evidence="6">E1 component of the 2-oxoglutarate dehydrogenase (OGDH) complex which catalyzes the decarboxylation of 2-oxoglutarate, the first step in the conversion of 2-oxoglutarate to succinyl-CoA and CO(2).</text>
</comment>
<dbReference type="Gene3D" id="3.40.50.12470">
    <property type="match status" value="1"/>
</dbReference>
<evidence type="ECO:0000259" key="8">
    <source>
        <dbReference type="SMART" id="SM00861"/>
    </source>
</evidence>
<dbReference type="Gene3D" id="3.40.50.11610">
    <property type="entry name" value="Multifunctional 2-oxoglutarate metabolism enzyme, C-terminal domain"/>
    <property type="match status" value="1"/>
</dbReference>
<feature type="region of interest" description="Disordered" evidence="7">
    <location>
        <begin position="523"/>
        <end position="543"/>
    </location>
</feature>
<dbReference type="Pfam" id="PF02779">
    <property type="entry name" value="Transket_pyr"/>
    <property type="match status" value="1"/>
</dbReference>
<sequence>MSNNFAAPGSPWGSFSGPNLGYVMEQYELFQNDPDQVDPDLAELFRSFGAPVSPENAAGTAETATGTSPAQFGKIVAAARLADSIRQNGHLAANIFPLKDRELDNSRIIPSAYGLTEADLASMPASIFFHEQVPEGVSNGLDAINHLTRIYTGKAAYEFSQVIDPEERKWLRSYIESGKVRPGLDDSQRRELLDRLTKVEGFEKFIHRTFVGAKRFSIEGLDSLVVLIDELVRNAHEEKMKEVLIGMAHRGRLNVLTHVLNKPYEVMLAQFAGLDDTPFIPEDGSLELTHGWFGDVKYHMGATYNAPDGLKVKLAYNPSHLEVVNPVITGQTRAAQEETGRPGIPELNEKDAFAVLVHGDAAFAGQGINMETMNYSRTQGFKTGGSIHVIANNRIGFTTEYFDSRSTRYASDPAKGYEVPVIHVNADDPEMVIAIARFAFEYRNRFGKDFLIDLVGYRRYGHNEMDEPLVTNPMMYHKVHQHPTVRELYGKELSEKGIVKPEEVGKMDEETFSLLQDSYDRVKETSKKETSDNSTPESIMAGYPGVETGVAEDRLRKMNEELLDFPEDFHVFKKLSRILKRREEPFNGKGKIDWAHAETLAFGSILQDGHPIRLTGQDSQRGTFAHRHLVLHDEQDGKELVPLHHISDANASFAVYNSPLSEASIVAYEFGYTLENKNALVLWEAQYGDFANMAQMMFDQFISSSASKWGQTSGLVMLLPHAYEGQGPEHSSARLERFLQLAGENNWTVANLSSAANYFHILRRQAEHLGEEISRPLVITSPKSLLRHPLVGADVEDLASGKFQTVIEQPGLGNEPEKVERIAFASGKMAIDLAEQVKEGEGYEWLHIIRVEQLYPFPSDRIAEIIARYPNVKEFVWVQEEPKNMGSWSFAEPFVREVAGEKPVRYIGRIRRSSPSEGDGKSHKIEQDRIINEALSKS</sequence>
<dbReference type="EMBL" id="LQNT01000001">
    <property type="protein sequence ID" value="KZE40213.1"/>
    <property type="molecule type" value="Genomic_DNA"/>
</dbReference>
<reference evidence="9 10" key="1">
    <citation type="submission" date="2016-01" db="EMBL/GenBank/DDBJ databases">
        <title>Whole genome sequencing of Bhargavaea cecembensis T14.</title>
        <authorList>
            <person name="Hong K.W."/>
        </authorList>
    </citation>
    <scope>NUCLEOTIDE SEQUENCE [LARGE SCALE GENOMIC DNA]</scope>
    <source>
        <strain evidence="9 10">T14</strain>
    </source>
</reference>
<proteinExistence type="inferred from homology"/>
<dbReference type="InterPro" id="IPR023784">
    <property type="entry name" value="2oxoglutarate_DH_E1_bac"/>
</dbReference>
<dbReference type="GO" id="GO:0005829">
    <property type="term" value="C:cytosol"/>
    <property type="evidence" value="ECO:0007669"/>
    <property type="project" value="TreeGrafter"/>
</dbReference>
<dbReference type="Pfam" id="PF16870">
    <property type="entry name" value="OxoGdeHyase_C"/>
    <property type="match status" value="1"/>
</dbReference>
<evidence type="ECO:0000256" key="7">
    <source>
        <dbReference type="SAM" id="MobiDB-lite"/>
    </source>
</evidence>
<keyword evidence="2 6" id="KW-0560">Oxidoreductase</keyword>
<comment type="subunit">
    <text evidence="6">Homodimer. Part of the 2-oxoglutarate dehydrogenase (OGDH) complex composed of E1 (2-oxoglutarate dehydrogenase), E2 (dihydrolipoamide succinyltransferase) and E3 (dihydrolipoamide dehydrogenase); the complex contains multiple copies of the three enzymatic components (E1, E2 and E3).</text>
</comment>
<dbReference type="PANTHER" id="PTHR23152">
    <property type="entry name" value="2-OXOGLUTARATE DEHYDROGENASE"/>
    <property type="match status" value="1"/>
</dbReference>
<dbReference type="Pfam" id="PF00676">
    <property type="entry name" value="E1_dh"/>
    <property type="match status" value="1"/>
</dbReference>